<feature type="compositionally biased region" description="Basic and acidic residues" evidence="3">
    <location>
        <begin position="253"/>
        <end position="271"/>
    </location>
</feature>
<dbReference type="EMBL" id="BKCJ010041069">
    <property type="protein sequence ID" value="GEV98676.1"/>
    <property type="molecule type" value="Genomic_DNA"/>
</dbReference>
<dbReference type="GO" id="GO:0008233">
    <property type="term" value="F:peptidase activity"/>
    <property type="evidence" value="ECO:0007669"/>
    <property type="project" value="UniProtKB-KW"/>
</dbReference>
<organism evidence="5">
    <name type="scientific">Tanacetum cinerariifolium</name>
    <name type="common">Dalmatian daisy</name>
    <name type="synonym">Chrysanthemum cinerariifolium</name>
    <dbReference type="NCBI Taxonomy" id="118510"/>
    <lineage>
        <taxon>Eukaryota</taxon>
        <taxon>Viridiplantae</taxon>
        <taxon>Streptophyta</taxon>
        <taxon>Embryophyta</taxon>
        <taxon>Tracheophyta</taxon>
        <taxon>Spermatophyta</taxon>
        <taxon>Magnoliopsida</taxon>
        <taxon>eudicotyledons</taxon>
        <taxon>Gunneridae</taxon>
        <taxon>Pentapetalae</taxon>
        <taxon>asterids</taxon>
        <taxon>campanulids</taxon>
        <taxon>Asterales</taxon>
        <taxon>Asteraceae</taxon>
        <taxon>Asteroideae</taxon>
        <taxon>Anthemideae</taxon>
        <taxon>Anthemidinae</taxon>
        <taxon>Tanacetum</taxon>
    </lineage>
</organism>
<evidence type="ECO:0000256" key="1">
    <source>
        <dbReference type="ARBA" id="ARBA00022670"/>
    </source>
</evidence>
<dbReference type="InterPro" id="IPR054722">
    <property type="entry name" value="PolX-like_BBD"/>
</dbReference>
<keyword evidence="1" id="KW-0378">Hydrolase</keyword>
<dbReference type="GO" id="GO:0015074">
    <property type="term" value="P:DNA integration"/>
    <property type="evidence" value="ECO:0007669"/>
    <property type="project" value="InterPro"/>
</dbReference>
<feature type="region of interest" description="Disordered" evidence="3">
    <location>
        <begin position="425"/>
        <end position="486"/>
    </location>
</feature>
<gene>
    <name evidence="5" type="ORF">Tci_170653</name>
</gene>
<evidence type="ECO:0000256" key="2">
    <source>
        <dbReference type="SAM" id="Coils"/>
    </source>
</evidence>
<dbReference type="Pfam" id="PF14223">
    <property type="entry name" value="Retrotran_gag_2"/>
    <property type="match status" value="1"/>
</dbReference>
<keyword evidence="2" id="KW-0175">Coiled coil</keyword>
<protein>
    <recommendedName>
        <fullName evidence="4">Integrase catalytic domain-containing protein</fullName>
    </recommendedName>
</protein>
<accession>A0A699GQU8</accession>
<dbReference type="Gene3D" id="3.30.420.10">
    <property type="entry name" value="Ribonuclease H-like superfamily/Ribonuclease H"/>
    <property type="match status" value="1"/>
</dbReference>
<dbReference type="PROSITE" id="PS50994">
    <property type="entry name" value="INTEGRASE"/>
    <property type="match status" value="1"/>
</dbReference>
<proteinExistence type="predicted"/>
<feature type="region of interest" description="Disordered" evidence="3">
    <location>
        <begin position="248"/>
        <end position="271"/>
    </location>
</feature>
<feature type="coiled-coil region" evidence="2">
    <location>
        <begin position="313"/>
        <end position="382"/>
    </location>
</feature>
<dbReference type="AlphaFoldDB" id="A0A699GQU8"/>
<dbReference type="InterPro" id="IPR036397">
    <property type="entry name" value="RNaseH_sf"/>
</dbReference>
<feature type="region of interest" description="Disordered" evidence="3">
    <location>
        <begin position="388"/>
        <end position="413"/>
    </location>
</feature>
<feature type="domain" description="Integrase catalytic" evidence="4">
    <location>
        <begin position="762"/>
        <end position="843"/>
    </location>
</feature>
<evidence type="ECO:0000259" key="4">
    <source>
        <dbReference type="PROSITE" id="PS50994"/>
    </source>
</evidence>
<feature type="compositionally biased region" description="Basic and acidic residues" evidence="3">
    <location>
        <begin position="431"/>
        <end position="448"/>
    </location>
</feature>
<dbReference type="SUPFAM" id="SSF53098">
    <property type="entry name" value="Ribonuclease H-like"/>
    <property type="match status" value="1"/>
</dbReference>
<dbReference type="InterPro" id="IPR039537">
    <property type="entry name" value="Retrotran_Ty1/copia-like"/>
</dbReference>
<dbReference type="PANTHER" id="PTHR42648">
    <property type="entry name" value="TRANSPOSASE, PUTATIVE-RELATED"/>
    <property type="match status" value="1"/>
</dbReference>
<dbReference type="InterPro" id="IPR012337">
    <property type="entry name" value="RNaseH-like_sf"/>
</dbReference>
<dbReference type="Pfam" id="PF13976">
    <property type="entry name" value="gag_pre-integrs"/>
    <property type="match status" value="1"/>
</dbReference>
<dbReference type="Pfam" id="PF22936">
    <property type="entry name" value="Pol_BBD"/>
    <property type="match status" value="1"/>
</dbReference>
<dbReference type="GO" id="GO:0006508">
    <property type="term" value="P:proteolysis"/>
    <property type="evidence" value="ECO:0007669"/>
    <property type="project" value="UniProtKB-KW"/>
</dbReference>
<dbReference type="GO" id="GO:0003676">
    <property type="term" value="F:nucleic acid binding"/>
    <property type="evidence" value="ECO:0007669"/>
    <property type="project" value="InterPro"/>
</dbReference>
<sequence length="843" mass="95907">MDQQYPTVAKIPILDTGKFEQWQFRIQQYLQHEHYALWEVINFGDSYEVPESTMTTDTTSGETGTKSGRTVTLTAEDMQKKKNDQYGNFKGEGSETLEQMFNKLQVIVVQLQFMDVEVEQDDLNQKFLTSLAPEWLMHIIVWRNRSDLDTISLDDLYNHLKVYESEVQKKSEPNSQNMAFISSAKHSSGSEYGNTVCVPTASTNVPTASASIDEDDMEEMDIKWNMALLSMGADKFWKKTGKKISIQGSDVARSQDRGRRDNYRQGSKAEDQAPKALMAIDGVGWDWSYMTNDEEDHTLVADEVASIEFALMVNTSAERLAQVESRLVEYKEREVKYCENIKTLEFRNGSNNECIEILKKKIKTLKQEKEELDGKLAGLLTTSKNLDNLIQSQRPSPTIESTSGDDQNRNPSVCETVATPITPKPFIKFVKPKDSQSKTKTDETETPKKPPVKKRVKKSFTPKPVTHRPYRPPVRPVRTNMNGATPNKTSFNKQAHSYANRPFHKTSAVRSHYRASWVPTINRNFPPVNKKFYIGSRNCPTANRKFPTASRKFPVGSSKCSTTDMGMKGKAVNPSACWFWNPSQNLSNKGPNNSSGSSQNNIDDKGYWDSSCSRHMTGNISYLSDFEPFDRGYVSFGQGGCKITGKGTIKTECIVLRRDFKLLDDANRLLRTPRQHNMYSIDLNNIVPLRDLTCLVAKASADECMLWHRRLGHLNFKTMNKLVRHNLIRGISTKCFKNDHTCTACMKGKQHKASCKSKLVNSVTTPLHTLHMDLFSPTFVSSISHKWYCLVVTDDFSRFTWTFFLKSKDETSGIVKKFITEIENLKHLKLKIIRCDNGGEFRN</sequence>
<feature type="compositionally biased region" description="Basic residues" evidence="3">
    <location>
        <begin position="450"/>
        <end position="470"/>
    </location>
</feature>
<keyword evidence="1" id="KW-0645">Protease</keyword>
<dbReference type="InterPro" id="IPR025724">
    <property type="entry name" value="GAG-pre-integrase_dom"/>
</dbReference>
<comment type="caution">
    <text evidence="5">The sequence shown here is derived from an EMBL/GenBank/DDBJ whole genome shotgun (WGS) entry which is preliminary data.</text>
</comment>
<dbReference type="PANTHER" id="PTHR42648:SF32">
    <property type="entry name" value="RIBONUCLEASE H-LIKE DOMAIN, GAG-PRE-INTEGRASE DOMAIN PROTEIN-RELATED"/>
    <property type="match status" value="1"/>
</dbReference>
<reference evidence="5" key="1">
    <citation type="journal article" date="2019" name="Sci. Rep.">
        <title>Draft genome of Tanacetum cinerariifolium, the natural source of mosquito coil.</title>
        <authorList>
            <person name="Yamashiro T."/>
            <person name="Shiraishi A."/>
            <person name="Satake H."/>
            <person name="Nakayama K."/>
        </authorList>
    </citation>
    <scope>NUCLEOTIDE SEQUENCE</scope>
</reference>
<evidence type="ECO:0000313" key="5">
    <source>
        <dbReference type="EMBL" id="GEV98676.1"/>
    </source>
</evidence>
<dbReference type="InterPro" id="IPR001584">
    <property type="entry name" value="Integrase_cat-core"/>
</dbReference>
<name>A0A699GQU8_TANCI</name>
<evidence type="ECO:0000256" key="3">
    <source>
        <dbReference type="SAM" id="MobiDB-lite"/>
    </source>
</evidence>